<dbReference type="GeneID" id="24920143"/>
<evidence type="ECO:0000313" key="3">
    <source>
        <dbReference type="Proteomes" id="UP000008312"/>
    </source>
</evidence>
<proteinExistence type="predicted"/>
<gene>
    <name evidence="2" type="ORF">GSBLH_T00003019001</name>
</gene>
<feature type="region of interest" description="Disordered" evidence="1">
    <location>
        <begin position="147"/>
        <end position="184"/>
    </location>
</feature>
<dbReference type="RefSeq" id="XP_012897135.1">
    <property type="nucleotide sequence ID" value="XM_013041681.1"/>
</dbReference>
<dbReference type="AlphaFoldDB" id="D8M4U8"/>
<accession>D8M4U8</accession>
<feature type="region of interest" description="Disordered" evidence="1">
    <location>
        <begin position="481"/>
        <end position="500"/>
    </location>
</feature>
<dbReference type="InParanoid" id="D8M4U8"/>
<evidence type="ECO:0000256" key="1">
    <source>
        <dbReference type="SAM" id="MobiDB-lite"/>
    </source>
</evidence>
<dbReference type="EMBL" id="FN668654">
    <property type="protein sequence ID" value="CBK23087.2"/>
    <property type="molecule type" value="Genomic_DNA"/>
</dbReference>
<sequence>MVGPFDETRSVAPHPVEQSSSTYLTMLLQQFHTLWDLGFYFSSNESILIDEIPVFYDVSRIVSVSGMTEIDQNSAVAAIQQLFPPSVAVLNQTFRLPRFFHVQPFAGVSWQIFAGVPPLDPAVLTCETLGIDELLGEFSFTEMPKTAGMEKDPRETPAAVGVSAGVEPDLRPETPSDEGVSPRMREELRVETAVEPNEFDGEFHSEIPAKDEEKEFETEFEFEIENPHEINTKSTTETVETVETIDTHSESAVLLSPKDEPPNETAFSETGFSKEFHSVPSPGVSLEPDFESVGSHSPFSSQVNALFQQDFRASSVPRGYSSPWRRSQDTFDALYGSEEPRGWEDAEEMEEERRSVSLRSLLSEVPGKEGTLRRRGRLLYHGDEDEDVRNAVCMEAVAAAVRQIVGLLGKEGKEEAAGELRESMMGMGKQGEKSTVMEMIPEESAGGEAGGEEEGGLWNTGCGKDSLGVCWRNETFGRVWGEEEEEEKKHGAEEAEWYIP</sequence>
<organism evidence="2">
    <name type="scientific">Blastocystis hominis</name>
    <dbReference type="NCBI Taxonomy" id="12968"/>
    <lineage>
        <taxon>Eukaryota</taxon>
        <taxon>Sar</taxon>
        <taxon>Stramenopiles</taxon>
        <taxon>Bigyra</taxon>
        <taxon>Opalozoa</taxon>
        <taxon>Opalinata</taxon>
        <taxon>Blastocystidae</taxon>
        <taxon>Blastocystis</taxon>
    </lineage>
</organism>
<feature type="region of interest" description="Disordered" evidence="1">
    <location>
        <begin position="247"/>
        <end position="267"/>
    </location>
</feature>
<reference evidence="2" key="1">
    <citation type="submission" date="2010-02" db="EMBL/GenBank/DDBJ databases">
        <title>Sequencing and annotation of the Blastocystis hominis genome.</title>
        <authorList>
            <person name="Wincker P."/>
        </authorList>
    </citation>
    <scope>NUCLEOTIDE SEQUENCE</scope>
    <source>
        <strain evidence="2">Singapore isolate B</strain>
    </source>
</reference>
<evidence type="ECO:0000313" key="2">
    <source>
        <dbReference type="EMBL" id="CBK23087.2"/>
    </source>
</evidence>
<dbReference type="Proteomes" id="UP000008312">
    <property type="component" value="Unassembled WGS sequence"/>
</dbReference>
<keyword evidence="3" id="KW-1185">Reference proteome</keyword>
<protein>
    <submittedName>
        <fullName evidence="2">Uncharacterized protein</fullName>
    </submittedName>
</protein>
<name>D8M4U8_BLAHO</name>